<proteinExistence type="inferred from homology"/>
<accession>A0ABV5WPZ1</accession>
<evidence type="ECO:0000313" key="3">
    <source>
        <dbReference type="Proteomes" id="UP001589609"/>
    </source>
</evidence>
<comment type="caution">
    <text evidence="2">The sequence shown here is derived from an EMBL/GenBank/DDBJ whole genome shotgun (WGS) entry which is preliminary data.</text>
</comment>
<reference evidence="2 3" key="1">
    <citation type="submission" date="2024-09" db="EMBL/GenBank/DDBJ databases">
        <authorList>
            <person name="Sun Q."/>
            <person name="Mori K."/>
        </authorList>
    </citation>
    <scope>NUCLEOTIDE SEQUENCE [LARGE SCALE GENOMIC DNA]</scope>
    <source>
        <strain evidence="2 3">JCM 11201</strain>
    </source>
</reference>
<dbReference type="HAMAP" id="MF_01861">
    <property type="entry name" value="UPF0738"/>
    <property type="match status" value="1"/>
</dbReference>
<keyword evidence="3" id="KW-1185">Reference proteome</keyword>
<evidence type="ECO:0000256" key="1">
    <source>
        <dbReference type="HAMAP-Rule" id="MF_01861"/>
    </source>
</evidence>
<dbReference type="EMBL" id="JBHMAF010000200">
    <property type="protein sequence ID" value="MFB9762676.1"/>
    <property type="molecule type" value="Genomic_DNA"/>
</dbReference>
<dbReference type="Pfam" id="PF19785">
    <property type="entry name" value="UPF0738"/>
    <property type="match status" value="1"/>
</dbReference>
<dbReference type="Proteomes" id="UP001589609">
    <property type="component" value="Unassembled WGS sequence"/>
</dbReference>
<name>A0ABV5WPZ1_9BACI</name>
<gene>
    <name evidence="2" type="ORF">ACFFMS_31110</name>
</gene>
<evidence type="ECO:0000313" key="2">
    <source>
        <dbReference type="EMBL" id="MFB9762676.1"/>
    </source>
</evidence>
<protein>
    <recommendedName>
        <fullName evidence="1">UPF0738 protein ACFFMS_31110</fullName>
    </recommendedName>
</protein>
<dbReference type="InterPro" id="IPR020908">
    <property type="entry name" value="UPF0738"/>
</dbReference>
<sequence length="124" mass="14263">MQKKIDIKSVEQQKQALIFYAENTTINAEELQPREHVLVDSDLFAFLYILENEQEYVYVSIPHTLWPDLKQGLDANQEAVAVINGVQVPLTQLKEEIGYLVQNIEGNANYGEELVKRVEEVFLL</sequence>
<organism evidence="2 3">
    <name type="scientific">Ectobacillus funiculus</name>
    <dbReference type="NCBI Taxonomy" id="137993"/>
    <lineage>
        <taxon>Bacteria</taxon>
        <taxon>Bacillati</taxon>
        <taxon>Bacillota</taxon>
        <taxon>Bacilli</taxon>
        <taxon>Bacillales</taxon>
        <taxon>Bacillaceae</taxon>
        <taxon>Ectobacillus</taxon>
    </lineage>
</organism>
<comment type="similarity">
    <text evidence="1">Belongs to the UPF0738 family.</text>
</comment>
<dbReference type="RefSeq" id="WP_129729045.1">
    <property type="nucleotide sequence ID" value="NZ_JAPCYI010000001.1"/>
</dbReference>